<evidence type="ECO:0000256" key="1">
    <source>
        <dbReference type="ARBA" id="ARBA00023015"/>
    </source>
</evidence>
<dbReference type="InterPro" id="IPR008920">
    <property type="entry name" value="TF_FadR/GntR_C"/>
</dbReference>
<protein>
    <submittedName>
        <fullName evidence="5">Putative L-lactate dehydrogenase operon regulatory protein</fullName>
    </submittedName>
</protein>
<dbReference type="Pfam" id="PF07729">
    <property type="entry name" value="FCD"/>
    <property type="match status" value="1"/>
</dbReference>
<evidence type="ECO:0000256" key="2">
    <source>
        <dbReference type="ARBA" id="ARBA00023125"/>
    </source>
</evidence>
<dbReference type="SMART" id="SM00345">
    <property type="entry name" value="HTH_GNTR"/>
    <property type="match status" value="1"/>
</dbReference>
<dbReference type="SUPFAM" id="SSF48008">
    <property type="entry name" value="GntR ligand-binding domain-like"/>
    <property type="match status" value="1"/>
</dbReference>
<dbReference type="PROSITE" id="PS50949">
    <property type="entry name" value="HTH_GNTR"/>
    <property type="match status" value="1"/>
</dbReference>
<proteinExistence type="predicted"/>
<reference evidence="5" key="1">
    <citation type="submission" date="2019-08" db="EMBL/GenBank/DDBJ databases">
        <authorList>
            <person name="Kucharzyk K."/>
            <person name="Murdoch R.W."/>
            <person name="Higgins S."/>
            <person name="Loffler F."/>
        </authorList>
    </citation>
    <scope>NUCLEOTIDE SEQUENCE</scope>
</reference>
<keyword evidence="1" id="KW-0805">Transcription regulation</keyword>
<dbReference type="PANTHER" id="PTHR43537:SF5">
    <property type="entry name" value="UXU OPERON TRANSCRIPTIONAL REGULATOR"/>
    <property type="match status" value="1"/>
</dbReference>
<dbReference type="EMBL" id="VSSQ01027053">
    <property type="protein sequence ID" value="MPM76074.1"/>
    <property type="molecule type" value="Genomic_DNA"/>
</dbReference>
<dbReference type="InterPro" id="IPR011711">
    <property type="entry name" value="GntR_C"/>
</dbReference>
<dbReference type="SMART" id="SM00895">
    <property type="entry name" value="FCD"/>
    <property type="match status" value="1"/>
</dbReference>
<dbReference type="Gene3D" id="1.20.120.530">
    <property type="entry name" value="GntR ligand-binding domain-like"/>
    <property type="match status" value="1"/>
</dbReference>
<dbReference type="PRINTS" id="PR00035">
    <property type="entry name" value="HTHGNTR"/>
</dbReference>
<evidence type="ECO:0000313" key="5">
    <source>
        <dbReference type="EMBL" id="MPM76074.1"/>
    </source>
</evidence>
<dbReference type="InterPro" id="IPR000524">
    <property type="entry name" value="Tscrpt_reg_HTH_GntR"/>
</dbReference>
<dbReference type="Gene3D" id="1.10.10.10">
    <property type="entry name" value="Winged helix-like DNA-binding domain superfamily/Winged helix DNA-binding domain"/>
    <property type="match status" value="1"/>
</dbReference>
<comment type="caution">
    <text evidence="5">The sequence shown here is derived from an EMBL/GenBank/DDBJ whole genome shotgun (WGS) entry which is preliminary data.</text>
</comment>
<dbReference type="AlphaFoldDB" id="A0A645CGK2"/>
<accession>A0A645CGK2</accession>
<organism evidence="5">
    <name type="scientific">bioreactor metagenome</name>
    <dbReference type="NCBI Taxonomy" id="1076179"/>
    <lineage>
        <taxon>unclassified sequences</taxon>
        <taxon>metagenomes</taxon>
        <taxon>ecological metagenomes</taxon>
    </lineage>
</organism>
<name>A0A645CGK2_9ZZZZ</name>
<evidence type="ECO:0000256" key="3">
    <source>
        <dbReference type="ARBA" id="ARBA00023163"/>
    </source>
</evidence>
<dbReference type="PANTHER" id="PTHR43537">
    <property type="entry name" value="TRANSCRIPTIONAL REGULATOR, GNTR FAMILY"/>
    <property type="match status" value="1"/>
</dbReference>
<dbReference type="CDD" id="cd07377">
    <property type="entry name" value="WHTH_GntR"/>
    <property type="match status" value="1"/>
</dbReference>
<feature type="domain" description="HTH gntR-type" evidence="4">
    <location>
        <begin position="5"/>
        <end position="75"/>
    </location>
</feature>
<evidence type="ECO:0000259" key="4">
    <source>
        <dbReference type="PROSITE" id="PS50949"/>
    </source>
</evidence>
<dbReference type="Pfam" id="PF00392">
    <property type="entry name" value="GntR"/>
    <property type="match status" value="1"/>
</dbReference>
<keyword evidence="3" id="KW-0804">Transcription</keyword>
<dbReference type="SUPFAM" id="SSF46785">
    <property type="entry name" value="Winged helix' DNA-binding domain"/>
    <property type="match status" value="1"/>
</dbReference>
<keyword evidence="2" id="KW-0238">DNA-binding</keyword>
<dbReference type="GO" id="GO:0003677">
    <property type="term" value="F:DNA binding"/>
    <property type="evidence" value="ECO:0007669"/>
    <property type="project" value="UniProtKB-KW"/>
</dbReference>
<dbReference type="GO" id="GO:0003700">
    <property type="term" value="F:DNA-binding transcription factor activity"/>
    <property type="evidence" value="ECO:0007669"/>
    <property type="project" value="InterPro"/>
</dbReference>
<dbReference type="InterPro" id="IPR036390">
    <property type="entry name" value="WH_DNA-bd_sf"/>
</dbReference>
<gene>
    <name evidence="5" type="primary">lldR_15</name>
    <name evidence="5" type="ORF">SDC9_123069</name>
</gene>
<dbReference type="InterPro" id="IPR036388">
    <property type="entry name" value="WH-like_DNA-bd_sf"/>
</dbReference>
<sequence>MTAGSRAYEVVLSHVEEAILDGSLVIGQQLPPERDLALQLGVSRAAVREAIHALVAQGVLTASVGPRGGTRVAALRTEALKKVLRLQVALADFPVEDVTEVRIALERTTIMAACHDITDEDLTELRGILDQMATTEDPDVFNDLDTKYHVAIANTGHNTLATDMTIAIRESLRRPIVTAEKRMDDWPSFRHSAMTAHEAVYAALAARDPEQAAAEMEAHIRAAYAILPIDEATARAAAARAAQSVVPGPADPVGR</sequence>